<reference evidence="2" key="1">
    <citation type="submission" date="2023-02" db="EMBL/GenBank/DDBJ databases">
        <title>Kitasatospora phosalacinea NBRC 14627.</title>
        <authorList>
            <person name="Ichikawa N."/>
            <person name="Sato H."/>
            <person name="Tonouchi N."/>
        </authorList>
    </citation>
    <scope>NUCLEOTIDE SEQUENCE</scope>
    <source>
        <strain evidence="2">NBRC 14627</strain>
    </source>
</reference>
<dbReference type="PANTHER" id="PTHR43194">
    <property type="entry name" value="HYDROLASE ALPHA/BETA FOLD FAMILY"/>
    <property type="match status" value="1"/>
</dbReference>
<proteinExistence type="predicted"/>
<dbReference type="AlphaFoldDB" id="A0A9W6QGI5"/>
<accession>A0A9W6QGI5</accession>
<organism evidence="2 3">
    <name type="scientific">Kitasatospora phosalacinea</name>
    <dbReference type="NCBI Taxonomy" id="2065"/>
    <lineage>
        <taxon>Bacteria</taxon>
        <taxon>Bacillati</taxon>
        <taxon>Actinomycetota</taxon>
        <taxon>Actinomycetes</taxon>
        <taxon>Kitasatosporales</taxon>
        <taxon>Streptomycetaceae</taxon>
        <taxon>Kitasatospora</taxon>
    </lineage>
</organism>
<dbReference type="GO" id="GO:0016787">
    <property type="term" value="F:hydrolase activity"/>
    <property type="evidence" value="ECO:0007669"/>
    <property type="project" value="UniProtKB-KW"/>
</dbReference>
<dbReference type="InterPro" id="IPR029058">
    <property type="entry name" value="AB_hydrolase_fold"/>
</dbReference>
<gene>
    <name evidence="2" type="ORF">Kpho02_63650</name>
</gene>
<evidence type="ECO:0000313" key="2">
    <source>
        <dbReference type="EMBL" id="GLW74067.1"/>
    </source>
</evidence>
<evidence type="ECO:0000259" key="1">
    <source>
        <dbReference type="Pfam" id="PF12697"/>
    </source>
</evidence>
<dbReference type="Proteomes" id="UP001165041">
    <property type="component" value="Unassembled WGS sequence"/>
</dbReference>
<dbReference type="Gene3D" id="3.40.50.1820">
    <property type="entry name" value="alpha/beta hydrolase"/>
    <property type="match status" value="1"/>
</dbReference>
<dbReference type="PANTHER" id="PTHR43194:SF2">
    <property type="entry name" value="PEROXISOMAL MEMBRANE PROTEIN LPX1"/>
    <property type="match status" value="1"/>
</dbReference>
<dbReference type="PRINTS" id="PR00111">
    <property type="entry name" value="ABHYDROLASE"/>
</dbReference>
<dbReference type="SUPFAM" id="SSF53474">
    <property type="entry name" value="alpha/beta-Hydrolases"/>
    <property type="match status" value="1"/>
</dbReference>
<dbReference type="InterPro" id="IPR050228">
    <property type="entry name" value="Carboxylesterase_BioH"/>
</dbReference>
<name>A0A9W6QGI5_9ACTN</name>
<dbReference type="InterPro" id="IPR000073">
    <property type="entry name" value="AB_hydrolase_1"/>
</dbReference>
<feature type="domain" description="AB hydrolase-1" evidence="1">
    <location>
        <begin position="24"/>
        <end position="243"/>
    </location>
</feature>
<sequence length="262" mass="27650">MSAALLHARPLDPGGPVRTARPLLALHGVRGHGGRWGFLTGRTGYAVDLRGHGRSVHRPPWTLDQHAADVAATAARLAPDGFDLVGLSFGGAVALQVAARLPHLVHRQVLLDPAVAVDPARARELARAALDAPVFADPAEARAVRARTWPQAPDRVVDEEVRTHLAASADGRWRWRYHPGAVAAAFTEAARPLPDPLPAVPTLVVAAARGSLLTAATLRAVRAHGYRVAEVDAGHGMDIEAPGVVDGLVAQFLERPTGRPTP</sequence>
<dbReference type="RefSeq" id="WP_285739684.1">
    <property type="nucleotide sequence ID" value="NZ_BSSA01000031.1"/>
</dbReference>
<dbReference type="Pfam" id="PF12697">
    <property type="entry name" value="Abhydrolase_6"/>
    <property type="match status" value="1"/>
</dbReference>
<protein>
    <submittedName>
        <fullName evidence="2">Hydrolase, alpha/beta fold LipV</fullName>
    </submittedName>
</protein>
<evidence type="ECO:0000313" key="3">
    <source>
        <dbReference type="Proteomes" id="UP001165041"/>
    </source>
</evidence>
<comment type="caution">
    <text evidence="2">The sequence shown here is derived from an EMBL/GenBank/DDBJ whole genome shotgun (WGS) entry which is preliminary data.</text>
</comment>
<dbReference type="EMBL" id="BSSA01000031">
    <property type="protein sequence ID" value="GLW74067.1"/>
    <property type="molecule type" value="Genomic_DNA"/>
</dbReference>
<keyword evidence="2" id="KW-0378">Hydrolase</keyword>